<dbReference type="Gene3D" id="3.10.129.10">
    <property type="entry name" value="Hotdog Thioesterase"/>
    <property type="match status" value="1"/>
</dbReference>
<dbReference type="InterPro" id="IPR029069">
    <property type="entry name" value="HotDog_dom_sf"/>
</dbReference>
<evidence type="ECO:0000313" key="2">
    <source>
        <dbReference type="EMBL" id="MBF9129404.1"/>
    </source>
</evidence>
<accession>A0ABS0GTM3</accession>
<protein>
    <submittedName>
        <fullName evidence="2">Uncharacterized protein</fullName>
    </submittedName>
</protein>
<gene>
    <name evidence="2" type="ORF">I0C86_10525</name>
</gene>
<dbReference type="EMBL" id="JADPUN010000116">
    <property type="protein sequence ID" value="MBF9129404.1"/>
    <property type="molecule type" value="Genomic_DNA"/>
</dbReference>
<dbReference type="RefSeq" id="WP_196201037.1">
    <property type="nucleotide sequence ID" value="NZ_JADPUN010000116.1"/>
</dbReference>
<evidence type="ECO:0000256" key="1">
    <source>
        <dbReference type="SAM" id="MobiDB-lite"/>
    </source>
</evidence>
<dbReference type="Proteomes" id="UP000638560">
    <property type="component" value="Unassembled WGS sequence"/>
</dbReference>
<reference evidence="2 3" key="1">
    <citation type="submission" date="2020-11" db="EMBL/GenBank/DDBJ databases">
        <title>A novel isolate from a Black sea contaminated sediment with potential to produce alkanes: Plantactinospora alkalitolerans sp. nov.</title>
        <authorList>
            <person name="Carro L."/>
            <person name="Veyisoglu A."/>
            <person name="Guven K."/>
            <person name="Schumann P."/>
            <person name="Klenk H.-P."/>
            <person name="Sahin N."/>
        </authorList>
    </citation>
    <scope>NUCLEOTIDE SEQUENCE [LARGE SCALE GENOMIC DNA]</scope>
    <source>
        <strain evidence="2 3">S1510</strain>
    </source>
</reference>
<dbReference type="SUPFAM" id="SSF54637">
    <property type="entry name" value="Thioesterase/thiol ester dehydrase-isomerase"/>
    <property type="match status" value="1"/>
</dbReference>
<keyword evidence="3" id="KW-1185">Reference proteome</keyword>
<organism evidence="2 3">
    <name type="scientific">Plantactinospora alkalitolerans</name>
    <dbReference type="NCBI Taxonomy" id="2789879"/>
    <lineage>
        <taxon>Bacteria</taxon>
        <taxon>Bacillati</taxon>
        <taxon>Actinomycetota</taxon>
        <taxon>Actinomycetes</taxon>
        <taxon>Micromonosporales</taxon>
        <taxon>Micromonosporaceae</taxon>
        <taxon>Plantactinospora</taxon>
    </lineage>
</organism>
<evidence type="ECO:0000313" key="3">
    <source>
        <dbReference type="Proteomes" id="UP000638560"/>
    </source>
</evidence>
<sequence length="234" mass="24318">MIIHARFNGPPGSGNGGYSAGLFAHGDPCEVTLRTPPPLETPLSLLDCQVRTPDGTVVAEVAPAPEIDTVVPPIGYAEAVSAATGYVGFADHPFPTCYVCGPDRAEDDGLRIFPGRVADGSTAAPWTVPADVSTELVWAALDCPGGWAVIGPVRPYVLGRIAVQVDRLPAPGDQCVVRGALTATEGRKALVHTTLYGPDGAELARARATWIALPSEVPAQPTRPARPTQSTQPA</sequence>
<name>A0ABS0GTM3_9ACTN</name>
<feature type="region of interest" description="Disordered" evidence="1">
    <location>
        <begin position="215"/>
        <end position="234"/>
    </location>
</feature>
<comment type="caution">
    <text evidence="2">The sequence shown here is derived from an EMBL/GenBank/DDBJ whole genome shotgun (WGS) entry which is preliminary data.</text>
</comment>
<proteinExistence type="predicted"/>